<dbReference type="AlphaFoldDB" id="A0A8X8K9N6"/>
<name>A0A8X8K9N6_ACIFI</name>
<accession>A0A8X8K9N6</accession>
<keyword evidence="1" id="KW-0472">Membrane</keyword>
<comment type="caution">
    <text evidence="2">The sequence shown here is derived from an EMBL/GenBank/DDBJ whole genome shotgun (WGS) entry which is preliminary data.</text>
</comment>
<organism evidence="2 3">
    <name type="scientific">Acidithiobacillus ferridurans</name>
    <dbReference type="NCBI Taxonomy" id="1232575"/>
    <lineage>
        <taxon>Bacteria</taxon>
        <taxon>Pseudomonadati</taxon>
        <taxon>Pseudomonadota</taxon>
        <taxon>Acidithiobacillia</taxon>
        <taxon>Acidithiobacillales</taxon>
        <taxon>Acidithiobacillaceae</taxon>
        <taxon>Acidithiobacillus</taxon>
    </lineage>
</organism>
<reference evidence="2" key="1">
    <citation type="journal article" date="2021" name="ISME J.">
        <title>Genomic evolution of the class Acidithiobacillia: deep-branching Proteobacteria living in extreme acidic conditions.</title>
        <authorList>
            <person name="Moya-Beltran A."/>
            <person name="Beard S."/>
            <person name="Rojas-Villalobos C."/>
            <person name="Issotta F."/>
            <person name="Gallardo Y."/>
            <person name="Ulloa R."/>
            <person name="Giaveno A."/>
            <person name="Degli Esposti M."/>
            <person name="Johnson D.B."/>
            <person name="Quatrini R."/>
        </authorList>
    </citation>
    <scope>NUCLEOTIDE SEQUENCE</scope>
    <source>
        <strain evidence="2">DSM 583</strain>
    </source>
</reference>
<evidence type="ECO:0000256" key="1">
    <source>
        <dbReference type="SAM" id="Phobius"/>
    </source>
</evidence>
<dbReference type="EMBL" id="JABBHS010000027">
    <property type="protein sequence ID" value="MBU2721793.1"/>
    <property type="molecule type" value="Genomic_DNA"/>
</dbReference>
<feature type="transmembrane region" description="Helical" evidence="1">
    <location>
        <begin position="62"/>
        <end position="86"/>
    </location>
</feature>
<evidence type="ECO:0000313" key="2">
    <source>
        <dbReference type="EMBL" id="MBU2721793.1"/>
    </source>
</evidence>
<gene>
    <name evidence="2" type="ORF">HF568_00790</name>
</gene>
<proteinExistence type="predicted"/>
<keyword evidence="1" id="KW-0812">Transmembrane</keyword>
<protein>
    <submittedName>
        <fullName evidence="2">Uncharacterized protein</fullName>
    </submittedName>
</protein>
<dbReference type="RefSeq" id="WP_215886327.1">
    <property type="nucleotide sequence ID" value="NZ_CP134225.1"/>
</dbReference>
<keyword evidence="1" id="KW-1133">Transmembrane helix</keyword>
<feature type="transmembrane region" description="Helical" evidence="1">
    <location>
        <begin position="12"/>
        <end position="37"/>
    </location>
</feature>
<dbReference type="Proteomes" id="UP000887300">
    <property type="component" value="Unassembled WGS sequence"/>
</dbReference>
<evidence type="ECO:0000313" key="3">
    <source>
        <dbReference type="Proteomes" id="UP000887300"/>
    </source>
</evidence>
<sequence>MDKRFSATDYCRATILVISSFLVPAGFFLTITVLVPLTVDGLISHMASGHTGVWWYQQQKGLAFVVMTVEMPFLLMTTWHSATSWTRSLQHARKRRIMAERWKK</sequence>